<keyword evidence="2" id="KW-1185">Reference proteome</keyword>
<name>A0ACB0Y7C8_MELEN</name>
<organism evidence="1 2">
    <name type="scientific">Meloidogyne enterolobii</name>
    <name type="common">Root-knot nematode worm</name>
    <name type="synonym">Meloidogyne mayaguensis</name>
    <dbReference type="NCBI Taxonomy" id="390850"/>
    <lineage>
        <taxon>Eukaryota</taxon>
        <taxon>Metazoa</taxon>
        <taxon>Ecdysozoa</taxon>
        <taxon>Nematoda</taxon>
        <taxon>Chromadorea</taxon>
        <taxon>Rhabditida</taxon>
        <taxon>Tylenchina</taxon>
        <taxon>Tylenchomorpha</taxon>
        <taxon>Tylenchoidea</taxon>
        <taxon>Meloidogynidae</taxon>
        <taxon>Meloidogyninae</taxon>
        <taxon>Meloidogyne</taxon>
    </lineage>
</organism>
<evidence type="ECO:0000313" key="1">
    <source>
        <dbReference type="EMBL" id="CAK5034373.1"/>
    </source>
</evidence>
<gene>
    <name evidence="1" type="ORF">MENTE1834_LOCUS8419</name>
</gene>
<comment type="caution">
    <text evidence="1">The sequence shown here is derived from an EMBL/GenBank/DDBJ whole genome shotgun (WGS) entry which is preliminary data.</text>
</comment>
<sequence length="195" mass="22465">MDNCKNCTTCSREVESSYIDIYPIKPPRQNDVLRQTMVLPDGRSVKVELYKGEDQMAEIMALMRRELSEPYSIYTYRYFIYCWPELCFLNVGIGTTLAKAIICAMTDRGCEEIVLETEACNNNSLSLYARLGFIRESRLFRYYMSGSDAFRLKLYLPESRKEDETSVVAADLISTVCIKDEEKTKEGEEEAKEAI</sequence>
<dbReference type="EMBL" id="CAVMJV010000007">
    <property type="protein sequence ID" value="CAK5034373.1"/>
    <property type="molecule type" value="Genomic_DNA"/>
</dbReference>
<accession>A0ACB0Y7C8</accession>
<proteinExistence type="predicted"/>
<reference evidence="1" key="1">
    <citation type="submission" date="2023-11" db="EMBL/GenBank/DDBJ databases">
        <authorList>
            <person name="Poullet M."/>
        </authorList>
    </citation>
    <scope>NUCLEOTIDE SEQUENCE</scope>
    <source>
        <strain evidence="1">E1834</strain>
    </source>
</reference>
<dbReference type="Proteomes" id="UP001497535">
    <property type="component" value="Unassembled WGS sequence"/>
</dbReference>
<evidence type="ECO:0000313" key="2">
    <source>
        <dbReference type="Proteomes" id="UP001497535"/>
    </source>
</evidence>
<protein>
    <submittedName>
        <fullName evidence="1">Uncharacterized protein</fullName>
    </submittedName>
</protein>